<gene>
    <name evidence="2" type="ORF">PMC74_14415</name>
</gene>
<reference evidence="2 3" key="1">
    <citation type="journal article" date="2020" name="Front. Microbiol.">
        <title>Toward Biorecycling: Isolation of a Soil Bacterium That Grows on a Polyurethane Oligomer and Monomer.</title>
        <authorList>
            <person name="Espinosa M.J.C."/>
            <person name="Blanco A.C."/>
            <person name="Schmidgall T."/>
            <person name="Atanasoff-Kardjalieff A.K."/>
            <person name="Kappelmeyer U."/>
            <person name="Tischler D."/>
            <person name="Pieper D.H."/>
            <person name="Heipieper H.J."/>
            <person name="Eberlein C."/>
        </authorList>
    </citation>
    <scope>NUCLEOTIDE SEQUENCE [LARGE SCALE GENOMIC DNA]</scope>
    <source>
        <strain evidence="2 3">TDA1</strain>
    </source>
</reference>
<keyword evidence="3" id="KW-1185">Reference proteome</keyword>
<name>A0ABY7R2R7_9PSED</name>
<dbReference type="Proteomes" id="UP001214301">
    <property type="component" value="Chromosome"/>
</dbReference>
<organism evidence="2 3">
    <name type="scientific">Pseudomonas capeferrum</name>
    <dbReference type="NCBI Taxonomy" id="1495066"/>
    <lineage>
        <taxon>Bacteria</taxon>
        <taxon>Pseudomonadati</taxon>
        <taxon>Pseudomonadota</taxon>
        <taxon>Gammaproteobacteria</taxon>
        <taxon>Pseudomonadales</taxon>
        <taxon>Pseudomonadaceae</taxon>
        <taxon>Pseudomonas</taxon>
    </lineage>
</organism>
<keyword evidence="1" id="KW-0812">Transmembrane</keyword>
<dbReference type="EMBL" id="CP116669">
    <property type="protein sequence ID" value="WCH97980.1"/>
    <property type="molecule type" value="Genomic_DNA"/>
</dbReference>
<sequence length="284" mass="32083">MALLLLLPLLVSGYLVCLKDPIVYYKLHRYEGQLLYLQVGRFGIFCFLYAFAIMTVVTLVFSHDLGNFCVDPALQLAFLPRCYDYSLDFLSALGGVAQRFGLATHPASQSLVFGVLTGLLTLLMPSLWAWSTRRELKDYLKTEEEEEITTFLTRETLSHSPMGKTLIDAFVFKKPVMISMTDRKVYVGLIQSIGAPTEVTGVDLEVKLRPSFSGHRDKDTLKVSFTHTYPTDISILQPIYFKQENIVSITLFSEAIRDSFQAEKPGNSATRWYEDMLGKLSSTK</sequence>
<dbReference type="RefSeq" id="WP_052040650.1">
    <property type="nucleotide sequence ID" value="NZ_CP116669.1"/>
</dbReference>
<keyword evidence="1" id="KW-0472">Membrane</keyword>
<accession>A0ABY7R2R7</accession>
<protein>
    <submittedName>
        <fullName evidence="2">Uncharacterized protein</fullName>
    </submittedName>
</protein>
<keyword evidence="1" id="KW-1133">Transmembrane helix</keyword>
<evidence type="ECO:0000313" key="3">
    <source>
        <dbReference type="Proteomes" id="UP001214301"/>
    </source>
</evidence>
<feature type="transmembrane region" description="Helical" evidence="1">
    <location>
        <begin position="112"/>
        <end position="131"/>
    </location>
</feature>
<evidence type="ECO:0000256" key="1">
    <source>
        <dbReference type="SAM" id="Phobius"/>
    </source>
</evidence>
<feature type="transmembrane region" description="Helical" evidence="1">
    <location>
        <begin position="42"/>
        <end position="61"/>
    </location>
</feature>
<proteinExistence type="predicted"/>
<evidence type="ECO:0000313" key="2">
    <source>
        <dbReference type="EMBL" id="WCH97980.1"/>
    </source>
</evidence>